<dbReference type="CDD" id="cd04301">
    <property type="entry name" value="NAT_SF"/>
    <property type="match status" value="1"/>
</dbReference>
<evidence type="ECO:0000313" key="5">
    <source>
        <dbReference type="Proteomes" id="UP000248395"/>
    </source>
</evidence>
<proteinExistence type="predicted"/>
<gene>
    <name evidence="4" type="ORF">DFR38_101123</name>
</gene>
<evidence type="ECO:0000256" key="2">
    <source>
        <dbReference type="ARBA" id="ARBA00023315"/>
    </source>
</evidence>
<dbReference type="Proteomes" id="UP000248395">
    <property type="component" value="Unassembled WGS sequence"/>
</dbReference>
<dbReference type="Pfam" id="PF00583">
    <property type="entry name" value="Acetyltransf_1"/>
    <property type="match status" value="1"/>
</dbReference>
<keyword evidence="1" id="KW-0808">Transferase</keyword>
<dbReference type="PANTHER" id="PTHR43877">
    <property type="entry name" value="AMINOALKYLPHOSPHONATE N-ACETYLTRANSFERASE-RELATED-RELATED"/>
    <property type="match status" value="1"/>
</dbReference>
<dbReference type="EMBL" id="QJKC01000001">
    <property type="protein sequence ID" value="PXX51063.1"/>
    <property type="molecule type" value="Genomic_DNA"/>
</dbReference>
<dbReference type="GO" id="GO:0016747">
    <property type="term" value="F:acyltransferase activity, transferring groups other than amino-acyl groups"/>
    <property type="evidence" value="ECO:0007669"/>
    <property type="project" value="InterPro"/>
</dbReference>
<evidence type="ECO:0000259" key="3">
    <source>
        <dbReference type="PROSITE" id="PS51186"/>
    </source>
</evidence>
<evidence type="ECO:0000256" key="1">
    <source>
        <dbReference type="ARBA" id="ARBA00022679"/>
    </source>
</evidence>
<keyword evidence="5" id="KW-1185">Reference proteome</keyword>
<sequence length="151" mass="16818">MTLKISPVAPHQAASCLPLFQAYLAFYHVEQAAADCLAFLEARLSQHEARLWLAEDAGVAVGFALMYPGFNSLTLKPSWLLHDLYVAPEYRGSGVSKQLLQVCQAHVLKLGGGDIMLQTAHDNSKAQRLYERNGFVLDTDFRVYYWDGKGN</sequence>
<comment type="caution">
    <text evidence="4">The sequence shown here is derived from an EMBL/GenBank/DDBJ whole genome shotgun (WGS) entry which is preliminary data.</text>
</comment>
<dbReference type="InterPro" id="IPR000182">
    <property type="entry name" value="GNAT_dom"/>
</dbReference>
<dbReference type="OrthoDB" id="9792929at2"/>
<dbReference type="RefSeq" id="WP_059285141.1">
    <property type="nucleotide sequence ID" value="NZ_LNQU01000016.1"/>
</dbReference>
<dbReference type="AlphaFoldDB" id="A0A318JQL2"/>
<name>A0A318JQL2_9NEIS</name>
<dbReference type="Gene3D" id="3.40.630.30">
    <property type="match status" value="1"/>
</dbReference>
<feature type="domain" description="N-acetyltransferase" evidence="3">
    <location>
        <begin position="3"/>
        <end position="151"/>
    </location>
</feature>
<reference evidence="4 5" key="1">
    <citation type="submission" date="2018-05" db="EMBL/GenBank/DDBJ databases">
        <title>Genomic Encyclopedia of Type Strains, Phase IV (KMG-IV): sequencing the most valuable type-strain genomes for metagenomic binning, comparative biology and taxonomic classification.</title>
        <authorList>
            <person name="Goeker M."/>
        </authorList>
    </citation>
    <scope>NUCLEOTIDE SEQUENCE [LARGE SCALE GENOMIC DNA]</scope>
    <source>
        <strain evidence="4 5">DSM 25134</strain>
    </source>
</reference>
<dbReference type="PROSITE" id="PS51186">
    <property type="entry name" value="GNAT"/>
    <property type="match status" value="1"/>
</dbReference>
<evidence type="ECO:0000313" key="4">
    <source>
        <dbReference type="EMBL" id="PXX51063.1"/>
    </source>
</evidence>
<dbReference type="InterPro" id="IPR016181">
    <property type="entry name" value="Acyl_CoA_acyltransferase"/>
</dbReference>
<dbReference type="SUPFAM" id="SSF55729">
    <property type="entry name" value="Acyl-CoA N-acyltransferases (Nat)"/>
    <property type="match status" value="1"/>
</dbReference>
<accession>A0A318JQL2</accession>
<protein>
    <recommendedName>
        <fullName evidence="3">N-acetyltransferase domain-containing protein</fullName>
    </recommendedName>
</protein>
<organism evidence="4 5">
    <name type="scientific">Aquitalea magnusonii</name>
    <dbReference type="NCBI Taxonomy" id="332411"/>
    <lineage>
        <taxon>Bacteria</taxon>
        <taxon>Pseudomonadati</taxon>
        <taxon>Pseudomonadota</taxon>
        <taxon>Betaproteobacteria</taxon>
        <taxon>Neisseriales</taxon>
        <taxon>Chromobacteriaceae</taxon>
        <taxon>Aquitalea</taxon>
    </lineage>
</organism>
<keyword evidence="2" id="KW-0012">Acyltransferase</keyword>
<dbReference type="InterPro" id="IPR050832">
    <property type="entry name" value="Bact_Acetyltransf"/>
</dbReference>